<dbReference type="Proteomes" id="UP001300383">
    <property type="component" value="Unassembled WGS sequence"/>
</dbReference>
<dbReference type="GO" id="GO:0015192">
    <property type="term" value="F:L-phenylalanine transmembrane transporter activity"/>
    <property type="evidence" value="ECO:0007669"/>
    <property type="project" value="TreeGrafter"/>
</dbReference>
<dbReference type="InterPro" id="IPR003439">
    <property type="entry name" value="ABC_transporter-like_ATP-bd"/>
</dbReference>
<dbReference type="GO" id="GO:1903806">
    <property type="term" value="P:L-isoleucine import across plasma membrane"/>
    <property type="evidence" value="ECO:0007669"/>
    <property type="project" value="TreeGrafter"/>
</dbReference>
<evidence type="ECO:0000313" key="5">
    <source>
        <dbReference type="EMBL" id="MDI9241471.1"/>
    </source>
</evidence>
<dbReference type="AlphaFoldDB" id="A0AAP4B7S2"/>
<evidence type="ECO:0000256" key="2">
    <source>
        <dbReference type="ARBA" id="ARBA00022741"/>
    </source>
</evidence>
<evidence type="ECO:0000259" key="4">
    <source>
        <dbReference type="PROSITE" id="PS50893"/>
    </source>
</evidence>
<reference evidence="5 6" key="1">
    <citation type="submission" date="2023-05" db="EMBL/GenBank/DDBJ databases">
        <title>[ruminococcus] sp. nov., isolated from a pig farm feces dump.</title>
        <authorList>
            <person name="Chang Y.-H."/>
        </authorList>
    </citation>
    <scope>NUCLEOTIDE SEQUENCE [LARGE SCALE GENOMIC DNA]</scope>
    <source>
        <strain evidence="5 6">YH-rum2234</strain>
    </source>
</reference>
<dbReference type="GO" id="GO:0015188">
    <property type="term" value="F:L-isoleucine transmembrane transporter activity"/>
    <property type="evidence" value="ECO:0007669"/>
    <property type="project" value="TreeGrafter"/>
</dbReference>
<dbReference type="GO" id="GO:0042941">
    <property type="term" value="P:D-alanine transmembrane transport"/>
    <property type="evidence" value="ECO:0007669"/>
    <property type="project" value="TreeGrafter"/>
</dbReference>
<name>A0AAP4B7S2_9FIRM</name>
<dbReference type="EMBL" id="JASGBQ010000003">
    <property type="protein sequence ID" value="MDI9241471.1"/>
    <property type="molecule type" value="Genomic_DNA"/>
</dbReference>
<dbReference type="PROSITE" id="PS00211">
    <property type="entry name" value="ABC_TRANSPORTER_1"/>
    <property type="match status" value="1"/>
</dbReference>
<dbReference type="PANTHER" id="PTHR45772">
    <property type="entry name" value="CONSERVED COMPONENT OF ABC TRANSPORTER FOR NATURAL AMINO ACIDS-RELATED"/>
    <property type="match status" value="1"/>
</dbReference>
<gene>
    <name evidence="5" type="ORF">QJ036_03135</name>
</gene>
<dbReference type="InterPro" id="IPR003593">
    <property type="entry name" value="AAA+_ATPase"/>
</dbReference>
<organism evidence="5 6">
    <name type="scientific">Fusibacillus kribbianus</name>
    <dbReference type="NCBI Taxonomy" id="3044208"/>
    <lineage>
        <taxon>Bacteria</taxon>
        <taxon>Bacillati</taxon>
        <taxon>Bacillota</taxon>
        <taxon>Clostridia</taxon>
        <taxon>Lachnospirales</taxon>
        <taxon>Lachnospiraceae</taxon>
        <taxon>Fusibacillus</taxon>
    </lineage>
</organism>
<proteinExistence type="predicted"/>
<sequence length="254" mass="27637">MKNISNPENAVLRLNDVCKNFGGVVAADEICLEMYPGEVFGLIGPNGAGKTTLLNLITGIYMPDRGTVVLGNKNISKQPTYKRARAGIARTFQHPRLLGRCDIKTNIYMGVDLANKRKKKSGQVDNELAVLMKTAGLETVNLKDTVDKLSYGQQKLLEIIRAILCEPSVMLLDEPAAGLNNRETEYVGALIQAAVGKNIAVLLIEHAMDFVMSICDRITVLNFGHQIMTGTPKEVQENEAVIKAYLGGGNHAGR</sequence>
<dbReference type="GO" id="GO:1903805">
    <property type="term" value="P:L-valine import across plasma membrane"/>
    <property type="evidence" value="ECO:0007669"/>
    <property type="project" value="TreeGrafter"/>
</dbReference>
<evidence type="ECO:0000256" key="3">
    <source>
        <dbReference type="ARBA" id="ARBA00022840"/>
    </source>
</evidence>
<protein>
    <submittedName>
        <fullName evidence="5">ABC transporter ATP-binding protein</fullName>
    </submittedName>
</protein>
<dbReference type="GO" id="GO:0005524">
    <property type="term" value="F:ATP binding"/>
    <property type="evidence" value="ECO:0007669"/>
    <property type="project" value="UniProtKB-KW"/>
</dbReference>
<keyword evidence="2" id="KW-0547">Nucleotide-binding</keyword>
<comment type="caution">
    <text evidence="5">The sequence shown here is derived from an EMBL/GenBank/DDBJ whole genome shotgun (WGS) entry which is preliminary data.</text>
</comment>
<dbReference type="GO" id="GO:0016887">
    <property type="term" value="F:ATP hydrolysis activity"/>
    <property type="evidence" value="ECO:0007669"/>
    <property type="project" value="InterPro"/>
</dbReference>
<dbReference type="GO" id="GO:0015808">
    <property type="term" value="P:L-alanine transport"/>
    <property type="evidence" value="ECO:0007669"/>
    <property type="project" value="TreeGrafter"/>
</dbReference>
<dbReference type="InterPro" id="IPR017871">
    <property type="entry name" value="ABC_transporter-like_CS"/>
</dbReference>
<dbReference type="SUPFAM" id="SSF52540">
    <property type="entry name" value="P-loop containing nucleoside triphosphate hydrolases"/>
    <property type="match status" value="1"/>
</dbReference>
<feature type="domain" description="ABC transporter" evidence="4">
    <location>
        <begin position="12"/>
        <end position="248"/>
    </location>
</feature>
<dbReference type="Gene3D" id="3.40.50.300">
    <property type="entry name" value="P-loop containing nucleotide triphosphate hydrolases"/>
    <property type="match status" value="1"/>
</dbReference>
<evidence type="ECO:0000313" key="6">
    <source>
        <dbReference type="Proteomes" id="UP001300383"/>
    </source>
</evidence>
<dbReference type="RefSeq" id="WP_283229983.1">
    <property type="nucleotide sequence ID" value="NZ_JASGBQ010000003.1"/>
</dbReference>
<dbReference type="GO" id="GO:0005886">
    <property type="term" value="C:plasma membrane"/>
    <property type="evidence" value="ECO:0007669"/>
    <property type="project" value="TreeGrafter"/>
</dbReference>
<dbReference type="Pfam" id="PF00005">
    <property type="entry name" value="ABC_tran"/>
    <property type="match status" value="1"/>
</dbReference>
<evidence type="ECO:0000256" key="1">
    <source>
        <dbReference type="ARBA" id="ARBA00022448"/>
    </source>
</evidence>
<dbReference type="InterPro" id="IPR027417">
    <property type="entry name" value="P-loop_NTPase"/>
</dbReference>
<accession>A0AAP4B7S2</accession>
<dbReference type="InterPro" id="IPR032823">
    <property type="entry name" value="BCA_ABC_TP_C"/>
</dbReference>
<keyword evidence="6" id="KW-1185">Reference proteome</keyword>
<dbReference type="GO" id="GO:0005304">
    <property type="term" value="F:L-valine transmembrane transporter activity"/>
    <property type="evidence" value="ECO:0007669"/>
    <property type="project" value="TreeGrafter"/>
</dbReference>
<keyword evidence="1" id="KW-0813">Transport</keyword>
<dbReference type="SMART" id="SM00382">
    <property type="entry name" value="AAA"/>
    <property type="match status" value="1"/>
</dbReference>
<dbReference type="InterPro" id="IPR051120">
    <property type="entry name" value="ABC_AA/LPS_Transport"/>
</dbReference>
<dbReference type="PANTHER" id="PTHR45772:SF7">
    <property type="entry name" value="AMINO ACID ABC TRANSPORTER ATP-BINDING PROTEIN"/>
    <property type="match status" value="1"/>
</dbReference>
<dbReference type="Pfam" id="PF12399">
    <property type="entry name" value="BCA_ABC_TP_C"/>
    <property type="match status" value="1"/>
</dbReference>
<keyword evidence="3 5" id="KW-0067">ATP-binding</keyword>
<dbReference type="CDD" id="cd03219">
    <property type="entry name" value="ABC_Mj1267_LivG_branched"/>
    <property type="match status" value="1"/>
</dbReference>
<dbReference type="PROSITE" id="PS50893">
    <property type="entry name" value="ABC_TRANSPORTER_2"/>
    <property type="match status" value="1"/>
</dbReference>